<reference evidence="3 4" key="1">
    <citation type="submission" date="2024-10" db="EMBL/GenBank/DDBJ databases">
        <title>The Natural Products Discovery Center: Release of the First 8490 Sequenced Strains for Exploring Actinobacteria Biosynthetic Diversity.</title>
        <authorList>
            <person name="Kalkreuter E."/>
            <person name="Kautsar S.A."/>
            <person name="Yang D."/>
            <person name="Bader C.D."/>
            <person name="Teijaro C.N."/>
            <person name="Fluegel L."/>
            <person name="Davis C.M."/>
            <person name="Simpson J.R."/>
            <person name="Lauterbach L."/>
            <person name="Steele A.D."/>
            <person name="Gui C."/>
            <person name="Meng S."/>
            <person name="Li G."/>
            <person name="Viehrig K."/>
            <person name="Ye F."/>
            <person name="Su P."/>
            <person name="Kiefer A.F."/>
            <person name="Nichols A."/>
            <person name="Cepeda A.J."/>
            <person name="Yan W."/>
            <person name="Fan B."/>
            <person name="Jiang Y."/>
            <person name="Adhikari A."/>
            <person name="Zheng C.-J."/>
            <person name="Schuster L."/>
            <person name="Cowan T.M."/>
            <person name="Smanski M.J."/>
            <person name="Chevrette M.G."/>
            <person name="De Carvalho L.P.S."/>
            <person name="Shen B."/>
        </authorList>
    </citation>
    <scope>NUCLEOTIDE SEQUENCE [LARGE SCALE GENOMIC DNA]</scope>
    <source>
        <strain evidence="3 4">NPDC049503</strain>
    </source>
</reference>
<keyword evidence="2" id="KW-0812">Transmembrane</keyword>
<evidence type="ECO:0000313" key="3">
    <source>
        <dbReference type="EMBL" id="MFI7442803.1"/>
    </source>
</evidence>
<sequence>MTAGPDDYGTAEVLAQEPSRRRLPRALVLTGVTALVIATGAGVAAAALSPTPSQSPTASAPPAEPPSAAPSERGPWHGRGWGPGHGMGRGAIHGQYVVPDGNGGYVTVATQYGDVTAVGQDSITVKSEDGHTKEYALNGDTRVNAGREGLDSVKAGSKVFVKATVQGEAATAVAVFDVTGWDRGEWHGRRHHDHRPGGPGRPASPAPASPAPTATS</sequence>
<dbReference type="Proteomes" id="UP001612928">
    <property type="component" value="Unassembled WGS sequence"/>
</dbReference>
<evidence type="ECO:0008006" key="5">
    <source>
        <dbReference type="Google" id="ProtNLM"/>
    </source>
</evidence>
<feature type="region of interest" description="Disordered" evidence="1">
    <location>
        <begin position="47"/>
        <end position="87"/>
    </location>
</feature>
<protein>
    <recommendedName>
        <fullName evidence="5">DUF5666 domain-containing protein</fullName>
    </recommendedName>
</protein>
<feature type="compositionally biased region" description="Gly residues" evidence="1">
    <location>
        <begin position="77"/>
        <end position="87"/>
    </location>
</feature>
<feature type="transmembrane region" description="Helical" evidence="2">
    <location>
        <begin position="26"/>
        <end position="48"/>
    </location>
</feature>
<dbReference type="RefSeq" id="WP_397022786.1">
    <property type="nucleotide sequence ID" value="NZ_JBITMB010000005.1"/>
</dbReference>
<feature type="compositionally biased region" description="Low complexity" evidence="1">
    <location>
        <begin position="47"/>
        <end position="61"/>
    </location>
</feature>
<feature type="region of interest" description="Disordered" evidence="1">
    <location>
        <begin position="184"/>
        <end position="216"/>
    </location>
</feature>
<keyword evidence="2" id="KW-1133">Transmembrane helix</keyword>
<organism evidence="3 4">
    <name type="scientific">Nonomuraea indica</name>
    <dbReference type="NCBI Taxonomy" id="1581193"/>
    <lineage>
        <taxon>Bacteria</taxon>
        <taxon>Bacillati</taxon>
        <taxon>Actinomycetota</taxon>
        <taxon>Actinomycetes</taxon>
        <taxon>Streptosporangiales</taxon>
        <taxon>Streptosporangiaceae</taxon>
        <taxon>Nonomuraea</taxon>
    </lineage>
</organism>
<keyword evidence="4" id="KW-1185">Reference proteome</keyword>
<evidence type="ECO:0000256" key="2">
    <source>
        <dbReference type="SAM" id="Phobius"/>
    </source>
</evidence>
<proteinExistence type="predicted"/>
<comment type="caution">
    <text evidence="3">The sequence shown here is derived from an EMBL/GenBank/DDBJ whole genome shotgun (WGS) entry which is preliminary data.</text>
</comment>
<evidence type="ECO:0000256" key="1">
    <source>
        <dbReference type="SAM" id="MobiDB-lite"/>
    </source>
</evidence>
<gene>
    <name evidence="3" type="ORF">ACIBP5_22775</name>
</gene>
<name>A0ABW8A7P1_9ACTN</name>
<accession>A0ABW8A7P1</accession>
<evidence type="ECO:0000313" key="4">
    <source>
        <dbReference type="Proteomes" id="UP001612928"/>
    </source>
</evidence>
<dbReference type="EMBL" id="JBITMB010000005">
    <property type="protein sequence ID" value="MFI7442803.1"/>
    <property type="molecule type" value="Genomic_DNA"/>
</dbReference>
<keyword evidence="2" id="KW-0472">Membrane</keyword>